<proteinExistence type="predicted"/>
<dbReference type="EMBL" id="AP027731">
    <property type="protein sequence ID" value="BDZ47173.1"/>
    <property type="molecule type" value="Genomic_DNA"/>
</dbReference>
<keyword evidence="1" id="KW-0378">Hydrolase</keyword>
<dbReference type="SUPFAM" id="SSF53335">
    <property type="entry name" value="S-adenosyl-L-methionine-dependent methyltransferases"/>
    <property type="match status" value="1"/>
</dbReference>
<dbReference type="Gene3D" id="3.40.50.150">
    <property type="entry name" value="Vaccinia Virus protein VP39"/>
    <property type="match status" value="1"/>
</dbReference>
<keyword evidence="2" id="KW-1185">Reference proteome</keyword>
<dbReference type="GO" id="GO:0004519">
    <property type="term" value="F:endonuclease activity"/>
    <property type="evidence" value="ECO:0007669"/>
    <property type="project" value="UniProtKB-KW"/>
</dbReference>
<evidence type="ECO:0000313" key="2">
    <source>
        <dbReference type="Proteomes" id="UP001321498"/>
    </source>
</evidence>
<dbReference type="InterPro" id="IPR029063">
    <property type="entry name" value="SAM-dependent_MTases_sf"/>
</dbReference>
<evidence type="ECO:0000313" key="1">
    <source>
        <dbReference type="EMBL" id="BDZ47173.1"/>
    </source>
</evidence>
<name>A0ABM8GFQ3_9MICO</name>
<dbReference type="RefSeq" id="WP_286277123.1">
    <property type="nucleotide sequence ID" value="NZ_AP027731.1"/>
</dbReference>
<reference evidence="2" key="1">
    <citation type="journal article" date="2019" name="Int. J. Syst. Evol. Microbiol.">
        <title>The Global Catalogue of Microorganisms (GCM) 10K type strain sequencing project: providing services to taxonomists for standard genome sequencing and annotation.</title>
        <authorList>
            <consortium name="The Broad Institute Genomics Platform"/>
            <consortium name="The Broad Institute Genome Sequencing Center for Infectious Disease"/>
            <person name="Wu L."/>
            <person name="Ma J."/>
        </authorList>
    </citation>
    <scope>NUCLEOTIDE SEQUENCE [LARGE SCALE GENOMIC DNA]</scope>
    <source>
        <strain evidence="2">NBRC 108725</strain>
    </source>
</reference>
<gene>
    <name evidence="1" type="ORF">GCM10025866_30820</name>
</gene>
<keyword evidence="1" id="KW-0540">Nuclease</keyword>
<accession>A0ABM8GFQ3</accession>
<dbReference type="Proteomes" id="UP001321498">
    <property type="component" value="Chromosome"/>
</dbReference>
<sequence length="226" mass="24757">MAVGAAKVLENVAGRPLVKSRQRVQDHAEVLTPAWLVDEMLALVKNESERIDSRFLEPACGTGNFLVRVLSSKLTTVMARYGKSDYERRHHALLALMSVYGIDIQADNALECRTNLLSLFGAYLGARAGDEWMRAAALVVGVNVIVGDALAMTTVGTSPDTHGLPIVFAEWGYLGRGKYQRRDFHFDKIAGRGTVRPGEAHHEVFQPVTSYPTMTVAQIAAMEDVT</sequence>
<organism evidence="1 2">
    <name type="scientific">Naasia aerilata</name>
    <dbReference type="NCBI Taxonomy" id="1162966"/>
    <lineage>
        <taxon>Bacteria</taxon>
        <taxon>Bacillati</taxon>
        <taxon>Actinomycetota</taxon>
        <taxon>Actinomycetes</taxon>
        <taxon>Micrococcales</taxon>
        <taxon>Microbacteriaceae</taxon>
        <taxon>Naasia</taxon>
    </lineage>
</organism>
<protein>
    <submittedName>
        <fullName evidence="1">Type III restriction endonuclease subunit M</fullName>
    </submittedName>
</protein>
<keyword evidence="1" id="KW-0255">Endonuclease</keyword>